<evidence type="ECO:0000313" key="2">
    <source>
        <dbReference type="Proteomes" id="UP000789920"/>
    </source>
</evidence>
<reference evidence="1" key="1">
    <citation type="submission" date="2021-06" db="EMBL/GenBank/DDBJ databases">
        <authorList>
            <person name="Kallberg Y."/>
            <person name="Tangrot J."/>
            <person name="Rosling A."/>
        </authorList>
    </citation>
    <scope>NUCLEOTIDE SEQUENCE</scope>
    <source>
        <strain evidence="1">MA461A</strain>
    </source>
</reference>
<protein>
    <submittedName>
        <fullName evidence="1">223_t:CDS:1</fullName>
    </submittedName>
</protein>
<feature type="non-terminal residue" evidence="1">
    <location>
        <position position="52"/>
    </location>
</feature>
<gene>
    <name evidence="1" type="ORF">RPERSI_LOCUS35745</name>
</gene>
<feature type="non-terminal residue" evidence="1">
    <location>
        <position position="1"/>
    </location>
</feature>
<dbReference type="EMBL" id="CAJVQC010167098">
    <property type="protein sequence ID" value="CAG8849735.1"/>
    <property type="molecule type" value="Genomic_DNA"/>
</dbReference>
<sequence>CDLRDSVNGSTVNASQLEFTTENFSDSFSPISESCNMQLEEINDDKLLIEEI</sequence>
<organism evidence="1 2">
    <name type="scientific">Racocetra persica</name>
    <dbReference type="NCBI Taxonomy" id="160502"/>
    <lineage>
        <taxon>Eukaryota</taxon>
        <taxon>Fungi</taxon>
        <taxon>Fungi incertae sedis</taxon>
        <taxon>Mucoromycota</taxon>
        <taxon>Glomeromycotina</taxon>
        <taxon>Glomeromycetes</taxon>
        <taxon>Diversisporales</taxon>
        <taxon>Gigasporaceae</taxon>
        <taxon>Racocetra</taxon>
    </lineage>
</organism>
<dbReference type="Proteomes" id="UP000789920">
    <property type="component" value="Unassembled WGS sequence"/>
</dbReference>
<accession>A0ACA9SZD5</accession>
<keyword evidence="2" id="KW-1185">Reference proteome</keyword>
<evidence type="ECO:0000313" key="1">
    <source>
        <dbReference type="EMBL" id="CAG8849735.1"/>
    </source>
</evidence>
<name>A0ACA9SZD5_9GLOM</name>
<proteinExistence type="predicted"/>
<comment type="caution">
    <text evidence="1">The sequence shown here is derived from an EMBL/GenBank/DDBJ whole genome shotgun (WGS) entry which is preliminary data.</text>
</comment>